<dbReference type="PANTHER" id="PTHR33022:SF26">
    <property type="entry name" value="UBIQUITIN-LIKE PROTEASE FAMILY PROFILE DOMAIN-CONTAINING PROTEIN"/>
    <property type="match status" value="1"/>
</dbReference>
<evidence type="ECO:0000313" key="1">
    <source>
        <dbReference type="EMBL" id="KAJ8544867.1"/>
    </source>
</evidence>
<sequence length="395" mass="42348">MVGSEGMLGSGLACNGGRVIFGTTEANVGKDGNGGNVAAAGNKFGILGNCGIGGKLGSCNRLRAAWLVVMLDKDNAMTNKRIEQLLGAAIVNLLYIALFLQGKPSDVGLNKGNSSGYTLRASTEEIQEGGDLSEELIELEDVGGHQHGHVPTKESILATEQVDVNQQDHNFGSQIQFETFQNSSLDSDIPSHEETYMPVDEKSVSTPFNVGLSFVVVDDVMVSDEVEQFDDLQTSQELVPYSQFELLDKFLCSKVPPIIIVMTLRKNCGMYVAAFVEYLSLGEGISDVEFNDELLRIRYGALLWDYAKQKIESEVVSDDEAPLKPPTVPQLPTIPNFPAAATLPPLPSAASLPTLPSVPKMSLPPLPANILPNMPSLPNIPTIPSIPTLSPPPSN</sequence>
<dbReference type="AlphaFoldDB" id="A0A9Q1LXD9"/>
<comment type="caution">
    <text evidence="1">The sequence shown here is derived from an EMBL/GenBank/DDBJ whole genome shotgun (WGS) entry which is preliminary data.</text>
</comment>
<evidence type="ECO:0000313" key="2">
    <source>
        <dbReference type="Proteomes" id="UP001152561"/>
    </source>
</evidence>
<reference evidence="2" key="1">
    <citation type="journal article" date="2023" name="Proc. Natl. Acad. Sci. U.S.A.">
        <title>Genomic and structural basis for evolution of tropane alkaloid biosynthesis.</title>
        <authorList>
            <person name="Wanga Y.-J."/>
            <person name="Taina T."/>
            <person name="Yua J.-Y."/>
            <person name="Lia J."/>
            <person name="Xua B."/>
            <person name="Chenc J."/>
            <person name="D'Auriad J.C."/>
            <person name="Huanga J.-P."/>
            <person name="Huanga S.-X."/>
        </authorList>
    </citation>
    <scope>NUCLEOTIDE SEQUENCE [LARGE SCALE GENOMIC DNA]</scope>
    <source>
        <strain evidence="2">cv. KIB-2019</strain>
    </source>
</reference>
<dbReference type="Proteomes" id="UP001152561">
    <property type="component" value="Unassembled WGS sequence"/>
</dbReference>
<gene>
    <name evidence="1" type="ORF">K7X08_017450</name>
</gene>
<protein>
    <submittedName>
        <fullName evidence="1">Uncharacterized protein</fullName>
    </submittedName>
</protein>
<dbReference type="OrthoDB" id="1305350at2759"/>
<keyword evidence="2" id="KW-1185">Reference proteome</keyword>
<proteinExistence type="predicted"/>
<name>A0A9Q1LXD9_9SOLA</name>
<accession>A0A9Q1LXD9</accession>
<dbReference type="PANTHER" id="PTHR33022">
    <property type="entry name" value="DUF1985 DOMAIN-CONTAINING PROTEIN"/>
    <property type="match status" value="1"/>
</dbReference>
<organism evidence="1 2">
    <name type="scientific">Anisodus acutangulus</name>
    <dbReference type="NCBI Taxonomy" id="402998"/>
    <lineage>
        <taxon>Eukaryota</taxon>
        <taxon>Viridiplantae</taxon>
        <taxon>Streptophyta</taxon>
        <taxon>Embryophyta</taxon>
        <taxon>Tracheophyta</taxon>
        <taxon>Spermatophyta</taxon>
        <taxon>Magnoliopsida</taxon>
        <taxon>eudicotyledons</taxon>
        <taxon>Gunneridae</taxon>
        <taxon>Pentapetalae</taxon>
        <taxon>asterids</taxon>
        <taxon>lamiids</taxon>
        <taxon>Solanales</taxon>
        <taxon>Solanaceae</taxon>
        <taxon>Solanoideae</taxon>
        <taxon>Hyoscyameae</taxon>
        <taxon>Anisodus</taxon>
    </lineage>
</organism>
<dbReference type="EMBL" id="JAJAGQ010000013">
    <property type="protein sequence ID" value="KAJ8544867.1"/>
    <property type="molecule type" value="Genomic_DNA"/>
</dbReference>